<dbReference type="InterPro" id="IPR038071">
    <property type="entry name" value="UROD/MetE-like_sf"/>
</dbReference>
<gene>
    <name evidence="2" type="ordered locus">ROP_65210</name>
</gene>
<dbReference type="InterPro" id="IPR002629">
    <property type="entry name" value="Met_Synth_C/arc"/>
</dbReference>
<dbReference type="KEGG" id="rop:ROP_65210"/>
<dbReference type="STRING" id="632772.ROP_65210"/>
<dbReference type="RefSeq" id="WP_015890215.1">
    <property type="nucleotide sequence ID" value="NC_012522.1"/>
</dbReference>
<dbReference type="GO" id="GO:0009086">
    <property type="term" value="P:methionine biosynthetic process"/>
    <property type="evidence" value="ECO:0007669"/>
    <property type="project" value="InterPro"/>
</dbReference>
<dbReference type="Gene3D" id="3.20.20.210">
    <property type="match status" value="1"/>
</dbReference>
<reference evidence="2 3" key="1">
    <citation type="submission" date="2009-03" db="EMBL/GenBank/DDBJ databases">
        <title>Comparison of the complete genome sequences of Rhodococcus erythropolis PR4 and Rhodococcus opacus B4.</title>
        <authorList>
            <person name="Takarada H."/>
            <person name="Sekine M."/>
            <person name="Hosoyama A."/>
            <person name="Yamada R."/>
            <person name="Fujisawa T."/>
            <person name="Omata S."/>
            <person name="Shimizu A."/>
            <person name="Tsukatani N."/>
            <person name="Tanikawa S."/>
            <person name="Fujita N."/>
            <person name="Harayama S."/>
        </authorList>
    </citation>
    <scope>NUCLEOTIDE SEQUENCE [LARGE SCALE GENOMIC DNA]</scope>
    <source>
        <strain evidence="2 3">B4</strain>
    </source>
</reference>
<dbReference type="Proteomes" id="UP000002212">
    <property type="component" value="Chromosome"/>
</dbReference>
<evidence type="ECO:0000259" key="1">
    <source>
        <dbReference type="Pfam" id="PF01717"/>
    </source>
</evidence>
<dbReference type="HOGENOM" id="CLU_065357_0_0_11"/>
<proteinExistence type="predicted"/>
<dbReference type="CDD" id="cd03310">
    <property type="entry name" value="CIMS_like"/>
    <property type="match status" value="1"/>
</dbReference>
<accession>C1B1S3</accession>
<sequence>MTQDISLAGAVTGVGSWPGTDPRESATIVLGELGRLPHLVELPARGLGADMIGRASALLVDLQLDVSTSAYRVVQRRGSVAKRATDLLNQDLDALEEAWESAGLVGADHVVKVQSVGPLTLAAEVELGTGRRVLTDPGAVRDFAESLGEGLARHAAEVTRRLGAQVLVQFDEPRLPAVLAGTLSGRSRLETVRAMPEPEALAVLEAALAGSGAVTMVHCCSGDLPTGLLRRSSARAVGLDVAQLASSDLDGIGELLDAGKELALGLIPATAPAVPATWRDLARPAVTLVDRLGFPRTTLRTQVAVTPACGLAGADASWSRDALKLCADVSGAFTDDPESL</sequence>
<dbReference type="SUPFAM" id="SSF51726">
    <property type="entry name" value="UROD/MetE-like"/>
    <property type="match status" value="1"/>
</dbReference>
<dbReference type="GO" id="GO:0008270">
    <property type="term" value="F:zinc ion binding"/>
    <property type="evidence" value="ECO:0007669"/>
    <property type="project" value="InterPro"/>
</dbReference>
<dbReference type="OrthoDB" id="5242426at2"/>
<name>C1B1S3_RHOOB</name>
<dbReference type="EMBL" id="AP011115">
    <property type="protein sequence ID" value="BAH54768.1"/>
    <property type="molecule type" value="Genomic_DNA"/>
</dbReference>
<protein>
    <recommendedName>
        <fullName evidence="1">Cobalamin-independent methionine synthase MetE C-terminal/archaeal domain-containing protein</fullName>
    </recommendedName>
</protein>
<evidence type="ECO:0000313" key="3">
    <source>
        <dbReference type="Proteomes" id="UP000002212"/>
    </source>
</evidence>
<dbReference type="GO" id="GO:0003871">
    <property type="term" value="F:5-methyltetrahydropteroyltriglutamate-homocysteine S-methyltransferase activity"/>
    <property type="evidence" value="ECO:0007669"/>
    <property type="project" value="InterPro"/>
</dbReference>
<dbReference type="PATRIC" id="fig|632772.20.peg.6806"/>
<organism evidence="2 3">
    <name type="scientific">Rhodococcus opacus (strain B4)</name>
    <dbReference type="NCBI Taxonomy" id="632772"/>
    <lineage>
        <taxon>Bacteria</taxon>
        <taxon>Bacillati</taxon>
        <taxon>Actinomycetota</taxon>
        <taxon>Actinomycetes</taxon>
        <taxon>Mycobacteriales</taxon>
        <taxon>Nocardiaceae</taxon>
        <taxon>Rhodococcus</taxon>
    </lineage>
</organism>
<dbReference type="Pfam" id="PF01717">
    <property type="entry name" value="Meth_synt_2"/>
    <property type="match status" value="1"/>
</dbReference>
<feature type="domain" description="Cobalamin-independent methionine synthase MetE C-terminal/archaeal" evidence="1">
    <location>
        <begin position="12"/>
        <end position="330"/>
    </location>
</feature>
<evidence type="ECO:0000313" key="2">
    <source>
        <dbReference type="EMBL" id="BAH54768.1"/>
    </source>
</evidence>
<dbReference type="AlphaFoldDB" id="C1B1S3"/>